<feature type="domain" description="DUF3644" evidence="1">
    <location>
        <begin position="89"/>
        <end position="251"/>
    </location>
</feature>
<dbReference type="Proteomes" id="UP000249688">
    <property type="component" value="Unassembled WGS sequence"/>
</dbReference>
<dbReference type="Pfam" id="PF12358">
    <property type="entry name" value="DUF3644"/>
    <property type="match status" value="1"/>
</dbReference>
<reference evidence="2 3" key="1">
    <citation type="submission" date="2018-06" db="EMBL/GenBank/DDBJ databases">
        <title>Genomic Encyclopedia of Archaeal and Bacterial Type Strains, Phase II (KMG-II): from individual species to whole genera.</title>
        <authorList>
            <person name="Goeker M."/>
        </authorList>
    </citation>
    <scope>NUCLEOTIDE SEQUENCE [LARGE SCALE GENOMIC DNA]</scope>
    <source>
        <strain evidence="2 3">DSM 24525</strain>
    </source>
</reference>
<organism evidence="2 3">
    <name type="scientific">Humitalea rosea</name>
    <dbReference type="NCBI Taxonomy" id="990373"/>
    <lineage>
        <taxon>Bacteria</taxon>
        <taxon>Pseudomonadati</taxon>
        <taxon>Pseudomonadota</taxon>
        <taxon>Alphaproteobacteria</taxon>
        <taxon>Acetobacterales</taxon>
        <taxon>Roseomonadaceae</taxon>
        <taxon>Humitalea</taxon>
    </lineage>
</organism>
<gene>
    <name evidence="2" type="ORF">C8P66_12171</name>
</gene>
<sequence>MTIKLSGTTLTPLEKSVIKALINDGWRNQDIQTLINTGRVASINFGRISGVKKATNIIPATKQQVDIFRHKKLLFDHITGLCPFEDERLVRAREAMILAVELFNTPRIEFKAGVFSMLANVAWTYLLHEFYQRRGVLIVNKEGHSLALSQMLVHNDCPLSKSCKQNLMALKDIRDVVEHRTIGPFDLNWLPMFQATCLNFEKVITDLFGQKLTLGRDLGFSLQFAKLTTAEIATLQGYDLPEHIAALDASLAARLDAGDADNLEYQFKVVYTLTSASKAKSHFQFIQPESSEGKEIQNVLIKYKPAIDLYPLKIKDVIDSVSQSSGRNFTRDTHQRAWKKYNARPKTGSTDPGATNKEFCFYHQPFKSYTYSRSWVDYLINQISDDDEWSALCRFYG</sequence>
<dbReference type="RefSeq" id="WP_146422932.1">
    <property type="nucleotide sequence ID" value="NZ_QKYU01000021.1"/>
</dbReference>
<evidence type="ECO:0000313" key="3">
    <source>
        <dbReference type="Proteomes" id="UP000249688"/>
    </source>
</evidence>
<protein>
    <recommendedName>
        <fullName evidence="1">DUF3644 domain-containing protein</fullName>
    </recommendedName>
</protein>
<comment type="caution">
    <text evidence="2">The sequence shown here is derived from an EMBL/GenBank/DDBJ whole genome shotgun (WGS) entry which is preliminary data.</text>
</comment>
<evidence type="ECO:0000313" key="2">
    <source>
        <dbReference type="EMBL" id="PZW41363.1"/>
    </source>
</evidence>
<evidence type="ECO:0000259" key="1">
    <source>
        <dbReference type="Pfam" id="PF12358"/>
    </source>
</evidence>
<dbReference type="OrthoDB" id="9815072at2"/>
<keyword evidence="3" id="KW-1185">Reference proteome</keyword>
<dbReference type="AlphaFoldDB" id="A0A2W7IRU5"/>
<dbReference type="EMBL" id="QKYU01000021">
    <property type="protein sequence ID" value="PZW41363.1"/>
    <property type="molecule type" value="Genomic_DNA"/>
</dbReference>
<name>A0A2W7IRU5_9PROT</name>
<proteinExistence type="predicted"/>
<dbReference type="InterPro" id="IPR022104">
    <property type="entry name" value="DUF3644"/>
</dbReference>
<accession>A0A2W7IRU5</accession>